<comment type="cofactor">
    <cofactor evidence="1">
        <name>Mg(2+)</name>
        <dbReference type="ChEBI" id="CHEBI:18420"/>
    </cofactor>
</comment>
<dbReference type="InterPro" id="IPR008949">
    <property type="entry name" value="Isoprenoid_synthase_dom_sf"/>
</dbReference>
<dbReference type="RefSeq" id="WP_307347887.1">
    <property type="nucleotide sequence ID" value="NZ_JAUSVS010000002.1"/>
</dbReference>
<dbReference type="EC" id="2.5.1.29" evidence="8"/>
<gene>
    <name evidence="8" type="ORF">QO010_001510</name>
</gene>
<dbReference type="SFLD" id="SFLDS00005">
    <property type="entry name" value="Isoprenoid_Synthase_Type_I"/>
    <property type="match status" value="1"/>
</dbReference>
<reference evidence="8 9" key="1">
    <citation type="submission" date="2023-07" db="EMBL/GenBank/DDBJ databases">
        <title>Genomic Encyclopedia of Type Strains, Phase IV (KMG-IV): sequencing the most valuable type-strain genomes for metagenomic binning, comparative biology and taxonomic classification.</title>
        <authorList>
            <person name="Goeker M."/>
        </authorList>
    </citation>
    <scope>NUCLEOTIDE SEQUENCE [LARGE SCALE GENOMIC DNA]</scope>
    <source>
        <strain evidence="8 9">DSM 18695</strain>
    </source>
</reference>
<dbReference type="PANTHER" id="PTHR43281:SF1">
    <property type="entry name" value="FARNESYL DIPHOSPHATE SYNTHASE"/>
    <property type="match status" value="1"/>
</dbReference>
<dbReference type="GO" id="GO:0004161">
    <property type="term" value="F:dimethylallyltranstransferase activity"/>
    <property type="evidence" value="ECO:0007669"/>
    <property type="project" value="UniProtKB-EC"/>
</dbReference>
<dbReference type="SUPFAM" id="SSF48576">
    <property type="entry name" value="Terpenoid synthases"/>
    <property type="match status" value="1"/>
</dbReference>
<dbReference type="EC" id="2.5.1.1" evidence="8"/>
<evidence type="ECO:0000256" key="6">
    <source>
        <dbReference type="ARBA" id="ARBA00023229"/>
    </source>
</evidence>
<evidence type="ECO:0000313" key="9">
    <source>
        <dbReference type="Proteomes" id="UP001228905"/>
    </source>
</evidence>
<dbReference type="InterPro" id="IPR000092">
    <property type="entry name" value="Polyprenyl_synt"/>
</dbReference>
<keyword evidence="9" id="KW-1185">Reference proteome</keyword>
<dbReference type="GO" id="GO:0004337">
    <property type="term" value="F:(2E,6E)-farnesyl diphosphate synthase activity"/>
    <property type="evidence" value="ECO:0007669"/>
    <property type="project" value="UniProtKB-EC"/>
</dbReference>
<dbReference type="EMBL" id="JAUSVS010000002">
    <property type="protein sequence ID" value="MDQ0463739.1"/>
    <property type="molecule type" value="Genomic_DNA"/>
</dbReference>
<dbReference type="SFLD" id="SFLDG01017">
    <property type="entry name" value="Polyprenyl_Transferase_Like"/>
    <property type="match status" value="1"/>
</dbReference>
<protein>
    <submittedName>
        <fullName evidence="8">Geranylgeranyl diphosphate synthase type II</fullName>
        <ecNumber evidence="8">2.5.1.1</ecNumber>
        <ecNumber evidence="8">2.5.1.10</ecNumber>
        <ecNumber evidence="8">2.5.1.29</ecNumber>
    </submittedName>
</protein>
<proteinExistence type="inferred from homology"/>
<dbReference type="PROSITE" id="PS00723">
    <property type="entry name" value="POLYPRENYL_SYNTHASE_1"/>
    <property type="match status" value="1"/>
</dbReference>
<keyword evidence="3 7" id="KW-0808">Transferase</keyword>
<dbReference type="Pfam" id="PF00348">
    <property type="entry name" value="polyprenyl_synt"/>
    <property type="match status" value="1"/>
</dbReference>
<dbReference type="InterPro" id="IPR033749">
    <property type="entry name" value="Polyprenyl_synt_CS"/>
</dbReference>
<evidence type="ECO:0000256" key="3">
    <source>
        <dbReference type="ARBA" id="ARBA00022679"/>
    </source>
</evidence>
<evidence type="ECO:0000256" key="5">
    <source>
        <dbReference type="ARBA" id="ARBA00022842"/>
    </source>
</evidence>
<accession>A0ABU0IRU2</accession>
<dbReference type="Gene3D" id="1.10.600.10">
    <property type="entry name" value="Farnesyl Diphosphate Synthase"/>
    <property type="match status" value="1"/>
</dbReference>
<name>A0ABU0IRU2_9CAUL</name>
<comment type="similarity">
    <text evidence="2 7">Belongs to the FPP/GGPP synthase family.</text>
</comment>
<keyword evidence="6" id="KW-0414">Isoprene biosynthesis</keyword>
<sequence>MDDTGVHLQTIEPLRLGVERRLAELSPADGAEPQALSAAARYALLAPGKRFRPMLTLLAARDFGAPEGAAMDVGCALEMVHAASLILDDLPSMDDASLRRGRPTTHKVYGEAVAILAAVGLLNRAFGVIAAESRLPASVRADLAVGLSATVGFEGLVAGQARDIAHREQVRAVDAIDLLNHQKTGVLIMAAAQSGALIAGAPASRLKGVAEFARRVGLAFQIRDDLLDAEGGEAGKDAGKDAAMTTLVSALGPEGARAAMREHLDIADAALADAGCLDGLMSQYVRGLFFARAAAA</sequence>
<comment type="caution">
    <text evidence="8">The sequence shown here is derived from an EMBL/GenBank/DDBJ whole genome shotgun (WGS) entry which is preliminary data.</text>
</comment>
<dbReference type="Proteomes" id="UP001228905">
    <property type="component" value="Unassembled WGS sequence"/>
</dbReference>
<keyword evidence="4" id="KW-0479">Metal-binding</keyword>
<evidence type="ECO:0000313" key="8">
    <source>
        <dbReference type="EMBL" id="MDQ0463739.1"/>
    </source>
</evidence>
<dbReference type="CDD" id="cd00685">
    <property type="entry name" value="Trans_IPPS_HT"/>
    <property type="match status" value="1"/>
</dbReference>
<evidence type="ECO:0000256" key="7">
    <source>
        <dbReference type="RuleBase" id="RU004466"/>
    </source>
</evidence>
<organism evidence="8 9">
    <name type="scientific">Caulobacter ginsengisoli</name>
    <dbReference type="NCBI Taxonomy" id="400775"/>
    <lineage>
        <taxon>Bacteria</taxon>
        <taxon>Pseudomonadati</taxon>
        <taxon>Pseudomonadota</taxon>
        <taxon>Alphaproteobacteria</taxon>
        <taxon>Caulobacterales</taxon>
        <taxon>Caulobacteraceae</taxon>
        <taxon>Caulobacter</taxon>
    </lineage>
</organism>
<dbReference type="PANTHER" id="PTHR43281">
    <property type="entry name" value="FARNESYL DIPHOSPHATE SYNTHASE"/>
    <property type="match status" value="1"/>
</dbReference>
<dbReference type="EC" id="2.5.1.10" evidence="8"/>
<evidence type="ECO:0000256" key="2">
    <source>
        <dbReference type="ARBA" id="ARBA00006706"/>
    </source>
</evidence>
<dbReference type="GO" id="GO:0004311">
    <property type="term" value="F:geranylgeranyl diphosphate synthase activity"/>
    <property type="evidence" value="ECO:0007669"/>
    <property type="project" value="UniProtKB-EC"/>
</dbReference>
<dbReference type="PROSITE" id="PS00444">
    <property type="entry name" value="POLYPRENYL_SYNTHASE_2"/>
    <property type="match status" value="1"/>
</dbReference>
<evidence type="ECO:0000256" key="1">
    <source>
        <dbReference type="ARBA" id="ARBA00001946"/>
    </source>
</evidence>
<keyword evidence="5" id="KW-0460">Magnesium</keyword>
<evidence type="ECO:0000256" key="4">
    <source>
        <dbReference type="ARBA" id="ARBA00022723"/>
    </source>
</evidence>